<feature type="domain" description="Fibronectin type-III" evidence="2">
    <location>
        <begin position="209"/>
        <end position="297"/>
    </location>
</feature>
<dbReference type="STRING" id="1499967.U27_05625"/>
<dbReference type="InterPro" id="IPR013783">
    <property type="entry name" value="Ig-like_fold"/>
</dbReference>
<dbReference type="eggNOG" id="COG3979">
    <property type="taxonomic scope" value="Bacteria"/>
</dbReference>
<reference evidence="3" key="1">
    <citation type="journal article" date="2015" name="PeerJ">
        <title>First genomic representation of candidate bacterial phylum KSB3 points to enhanced environmental sensing as a trigger of wastewater bulking.</title>
        <authorList>
            <person name="Sekiguchi Y."/>
            <person name="Ohashi A."/>
            <person name="Parks D.H."/>
            <person name="Yamauchi T."/>
            <person name="Tyson G.W."/>
            <person name="Hugenholtz P."/>
        </authorList>
    </citation>
    <scope>NUCLEOTIDE SEQUENCE [LARGE SCALE GENOMIC DNA]</scope>
</reference>
<protein>
    <submittedName>
        <fullName evidence="3">Fibronectin type III domain protein</fullName>
    </submittedName>
</protein>
<dbReference type="CDD" id="cd00063">
    <property type="entry name" value="FN3"/>
    <property type="match status" value="1"/>
</dbReference>
<evidence type="ECO:0000313" key="3">
    <source>
        <dbReference type="EMBL" id="GAK58651.1"/>
    </source>
</evidence>
<keyword evidence="4" id="KW-1185">Reference proteome</keyword>
<dbReference type="Pfam" id="PF00041">
    <property type="entry name" value="fn3"/>
    <property type="match status" value="1"/>
</dbReference>
<evidence type="ECO:0000259" key="2">
    <source>
        <dbReference type="PROSITE" id="PS50853"/>
    </source>
</evidence>
<dbReference type="SUPFAM" id="SSF49265">
    <property type="entry name" value="Fibronectin type III"/>
    <property type="match status" value="1"/>
</dbReference>
<keyword evidence="1" id="KW-0472">Membrane</keyword>
<name>A0A081C246_VECG1</name>
<dbReference type="Gene3D" id="2.60.40.10">
    <property type="entry name" value="Immunoglobulins"/>
    <property type="match status" value="1"/>
</dbReference>
<evidence type="ECO:0000256" key="1">
    <source>
        <dbReference type="SAM" id="Phobius"/>
    </source>
</evidence>
<proteinExistence type="predicted"/>
<accession>A0A081C246</accession>
<gene>
    <name evidence="3" type="ORF">U27_05625</name>
</gene>
<organism evidence="3">
    <name type="scientific">Vecturithrix granuli</name>
    <dbReference type="NCBI Taxonomy" id="1499967"/>
    <lineage>
        <taxon>Bacteria</taxon>
        <taxon>Candidatus Moduliflexota</taxon>
        <taxon>Candidatus Vecturitrichia</taxon>
        <taxon>Candidatus Vecturitrichales</taxon>
        <taxon>Candidatus Vecturitrichaceae</taxon>
        <taxon>Candidatus Vecturithrix</taxon>
    </lineage>
</organism>
<dbReference type="InterPro" id="IPR036116">
    <property type="entry name" value="FN3_sf"/>
</dbReference>
<feature type="transmembrane region" description="Helical" evidence="1">
    <location>
        <begin position="7"/>
        <end position="23"/>
    </location>
</feature>
<dbReference type="HOGENOM" id="CLU_377105_0_0_0"/>
<keyword evidence="1" id="KW-1133">Transmembrane helix</keyword>
<dbReference type="EMBL" id="DF820468">
    <property type="protein sequence ID" value="GAK58651.1"/>
    <property type="molecule type" value="Genomic_DNA"/>
</dbReference>
<dbReference type="AlphaFoldDB" id="A0A081C246"/>
<dbReference type="Proteomes" id="UP000030661">
    <property type="component" value="Unassembled WGS sequence"/>
</dbReference>
<dbReference type="InterPro" id="IPR003961">
    <property type="entry name" value="FN3_dom"/>
</dbReference>
<dbReference type="PROSITE" id="PS50853">
    <property type="entry name" value="FN3"/>
    <property type="match status" value="1"/>
</dbReference>
<dbReference type="SMART" id="SM00060">
    <property type="entry name" value="FN3"/>
    <property type="match status" value="1"/>
</dbReference>
<keyword evidence="1" id="KW-0812">Transmembrane</keyword>
<sequence length="735" mass="79793">MNHSGNLWYRVVVFMLMTLLLWNQDAPASVLVDFGATAGANVFGLAGWTTVLKDLTPTTSYSSVGPDGLLLETTGSEYSNYQGVQGISRSFGYGERILVTWYNNSGNWLSDFTPLVSFTDANSPVNSPGQPRWYGMKNLATYHAGINEFAPGATVRTYYDFTNSSTAPTDLPPSAGNYTIVNVCMNTTQAGLLIDKIELAAADITAPTMPANLSTAAHPTQPDNKINLTWNASTDGTAVTHYRIYRNGLFVNTSSTTSYTDALLTPSTSYTYRVTAFDGFGNESGQSNAATRSTASYRGKSSVINPFAGFQYLGAFKLPPNTGHPFTLVSNPWTYREGDLAYYPSGDPGNTDAYPGSLYLSGFVQQESYGYVAEIGIPVPVISATKNPNELNTATTLRNFTDVKPANIHYPPAYPDEPYLAMGAALEYLPAQSGQTSGKLYTAFGDYYYPDQKKVTNGACDLNLTNPVGAWSVGPVAGNNPPFNTLARYMFAAPQSWADAYTGGRPLLTGNSRYGNWPHGPALYAIAPWMDGTPWPAAGAALNYITLLRYDNDGGTHYVDGFIQDDGSRYRGAEWLSAGSQAAVMISTSKAFGETWYGYRDGTRYYDDILPLVPEFEPAYGVYGEKGPIANSHDGLFLFYDPADLAAVAQGSQQPYGPQPYAALDVSHVLFKPITEDAFEELCNVVGEVAFDETHGLLYMAENRAYGDGIEYENPVIHVWQVSAAASNSYLLWTK</sequence>
<evidence type="ECO:0000313" key="4">
    <source>
        <dbReference type="Proteomes" id="UP000030661"/>
    </source>
</evidence>